<dbReference type="Proteomes" id="UP001227831">
    <property type="component" value="Unassembled WGS sequence"/>
</dbReference>
<comment type="caution">
    <text evidence="1">The sequence shown here is derived from an EMBL/GenBank/DDBJ whole genome shotgun (WGS) entry which is preliminary data.</text>
</comment>
<dbReference type="RefSeq" id="WP_308702882.1">
    <property type="nucleotide sequence ID" value="NZ_AP027463.1"/>
</dbReference>
<evidence type="ECO:0000313" key="2">
    <source>
        <dbReference type="Proteomes" id="UP001227831"/>
    </source>
</evidence>
<dbReference type="EMBL" id="JAVCWF010000001">
    <property type="protein sequence ID" value="MDQ7937107.1"/>
    <property type="molecule type" value="Genomic_DNA"/>
</dbReference>
<accession>A0ABU1A879</accession>
<proteinExistence type="predicted"/>
<reference evidence="1 2" key="1">
    <citation type="journal article" date="2023" name="Int. J. Syst. Evol. Microbiol.">
        <title>Lactiplantibacillus brownii sp. nov., a novel psychrotolerant species isolated from sauerkraut.</title>
        <authorList>
            <person name="Heng Y.C."/>
            <person name="Silvaraju S."/>
            <person name="Lee J.K.Y."/>
            <person name="Kittelmann S."/>
        </authorList>
    </citation>
    <scope>NUCLEOTIDE SEQUENCE [LARGE SCALE GENOMIC DNA]</scope>
    <source>
        <strain evidence="1 2">WILCCON 0030</strain>
    </source>
</reference>
<name>A0ABU1A879_9LACO</name>
<organism evidence="1 2">
    <name type="scientific">Lactiplantibacillus brownii</name>
    <dbReference type="NCBI Taxonomy" id="3069269"/>
    <lineage>
        <taxon>Bacteria</taxon>
        <taxon>Bacillati</taxon>
        <taxon>Bacillota</taxon>
        <taxon>Bacilli</taxon>
        <taxon>Lactobacillales</taxon>
        <taxon>Lactobacillaceae</taxon>
        <taxon>Lactiplantibacillus</taxon>
    </lineage>
</organism>
<sequence length="229" mass="25432">MAHIGIYLTDDKNKTFELPVNPAELMVAYATDDATEQVVKLGEINRIGEVKLRQISIQSVLPVETSGVHYVTASKPFKTAQDYINRLTSIHASKKPLRLVLSGSKISIKMTIASFEYGFQNGNSDEYVYTLKLTEYKAYQAQKLKIVKKKVAKKGKKRPAPPKKIGRGSKVRVNGRLHLDSYGSGPGQTERNAIRRISIVANGRAYPYHVVTLSGGWRGWVKKSAVKAV</sequence>
<protein>
    <recommendedName>
        <fullName evidence="3">Phage protein</fullName>
    </recommendedName>
</protein>
<evidence type="ECO:0000313" key="1">
    <source>
        <dbReference type="EMBL" id="MDQ7937107.1"/>
    </source>
</evidence>
<evidence type="ECO:0008006" key="3">
    <source>
        <dbReference type="Google" id="ProtNLM"/>
    </source>
</evidence>
<gene>
    <name evidence="1" type="ORF">RA086_05630</name>
</gene>
<keyword evidence="2" id="KW-1185">Reference proteome</keyword>